<proteinExistence type="predicted"/>
<dbReference type="Proteomes" id="UP000054538">
    <property type="component" value="Unassembled WGS sequence"/>
</dbReference>
<feature type="compositionally biased region" description="Polar residues" evidence="1">
    <location>
        <begin position="69"/>
        <end position="79"/>
    </location>
</feature>
<organism evidence="2 3">
    <name type="scientific">Paxillus rubicundulus Ve08.2h10</name>
    <dbReference type="NCBI Taxonomy" id="930991"/>
    <lineage>
        <taxon>Eukaryota</taxon>
        <taxon>Fungi</taxon>
        <taxon>Dikarya</taxon>
        <taxon>Basidiomycota</taxon>
        <taxon>Agaricomycotina</taxon>
        <taxon>Agaricomycetes</taxon>
        <taxon>Agaricomycetidae</taxon>
        <taxon>Boletales</taxon>
        <taxon>Paxilineae</taxon>
        <taxon>Paxillaceae</taxon>
        <taxon>Paxillus</taxon>
    </lineage>
</organism>
<sequence>MSWTKSTTGLKGDSQWHKAAQADIQSGQGLLDELPSTAHQSDMSVPHSADEPDRLEISPWVVDEPEPVSNLSPSSQTTPQLVKRSFAFAHKASLSTLPFVCPPNLAPSNPAPSNPAPSNPAPSFRLRGSNHSLLTESYSSTLNEMNPHDARKGKTSLSFLSDIMKKRSRSKLSSDDHSRERKRRIGTKEDASTNHPLPLLPKTNR</sequence>
<dbReference type="InParanoid" id="A0A0D0DQD3"/>
<evidence type="ECO:0000313" key="2">
    <source>
        <dbReference type="EMBL" id="KIK94548.1"/>
    </source>
</evidence>
<feature type="compositionally biased region" description="Polar residues" evidence="1">
    <location>
        <begin position="129"/>
        <end position="144"/>
    </location>
</feature>
<dbReference type="EMBL" id="KN825098">
    <property type="protein sequence ID" value="KIK94548.1"/>
    <property type="molecule type" value="Genomic_DNA"/>
</dbReference>
<feature type="compositionally biased region" description="Pro residues" evidence="1">
    <location>
        <begin position="103"/>
        <end position="120"/>
    </location>
</feature>
<accession>A0A0D0DQD3</accession>
<dbReference type="AlphaFoldDB" id="A0A0D0DQD3"/>
<reference evidence="2 3" key="1">
    <citation type="submission" date="2014-04" db="EMBL/GenBank/DDBJ databases">
        <authorList>
            <consortium name="DOE Joint Genome Institute"/>
            <person name="Kuo A."/>
            <person name="Kohler A."/>
            <person name="Jargeat P."/>
            <person name="Nagy L.G."/>
            <person name="Floudas D."/>
            <person name="Copeland A."/>
            <person name="Barry K.W."/>
            <person name="Cichocki N."/>
            <person name="Veneault-Fourrey C."/>
            <person name="LaButti K."/>
            <person name="Lindquist E.A."/>
            <person name="Lipzen A."/>
            <person name="Lundell T."/>
            <person name="Morin E."/>
            <person name="Murat C."/>
            <person name="Sun H."/>
            <person name="Tunlid A."/>
            <person name="Henrissat B."/>
            <person name="Grigoriev I.V."/>
            <person name="Hibbett D.S."/>
            <person name="Martin F."/>
            <person name="Nordberg H.P."/>
            <person name="Cantor M.N."/>
            <person name="Hua S.X."/>
        </authorList>
    </citation>
    <scope>NUCLEOTIDE SEQUENCE [LARGE SCALE GENOMIC DNA]</scope>
    <source>
        <strain evidence="2 3">Ve08.2h10</strain>
    </source>
</reference>
<protein>
    <submittedName>
        <fullName evidence="2">Unplaced genomic scaffold scaffold_276, whole genome shotgun sequence</fullName>
    </submittedName>
</protein>
<reference evidence="3" key="2">
    <citation type="submission" date="2015-01" db="EMBL/GenBank/DDBJ databases">
        <title>Evolutionary Origins and Diversification of the Mycorrhizal Mutualists.</title>
        <authorList>
            <consortium name="DOE Joint Genome Institute"/>
            <consortium name="Mycorrhizal Genomics Consortium"/>
            <person name="Kohler A."/>
            <person name="Kuo A."/>
            <person name="Nagy L.G."/>
            <person name="Floudas D."/>
            <person name="Copeland A."/>
            <person name="Barry K.W."/>
            <person name="Cichocki N."/>
            <person name="Veneault-Fourrey C."/>
            <person name="LaButti K."/>
            <person name="Lindquist E.A."/>
            <person name="Lipzen A."/>
            <person name="Lundell T."/>
            <person name="Morin E."/>
            <person name="Murat C."/>
            <person name="Riley R."/>
            <person name="Ohm R."/>
            <person name="Sun H."/>
            <person name="Tunlid A."/>
            <person name="Henrissat B."/>
            <person name="Grigoriev I.V."/>
            <person name="Hibbett D.S."/>
            <person name="Martin F."/>
        </authorList>
    </citation>
    <scope>NUCLEOTIDE SEQUENCE [LARGE SCALE GENOMIC DNA]</scope>
    <source>
        <strain evidence="3">Ve08.2h10</strain>
    </source>
</reference>
<keyword evidence="3" id="KW-1185">Reference proteome</keyword>
<dbReference type="HOGENOM" id="CLU_1337894_0_0_1"/>
<gene>
    <name evidence="2" type="ORF">PAXRUDRAFT_440870</name>
</gene>
<evidence type="ECO:0000313" key="3">
    <source>
        <dbReference type="Proteomes" id="UP000054538"/>
    </source>
</evidence>
<evidence type="ECO:0000256" key="1">
    <source>
        <dbReference type="SAM" id="MobiDB-lite"/>
    </source>
</evidence>
<name>A0A0D0DQD3_9AGAM</name>
<feature type="region of interest" description="Disordered" evidence="1">
    <location>
        <begin position="1"/>
        <end position="79"/>
    </location>
</feature>
<feature type="region of interest" description="Disordered" evidence="1">
    <location>
        <begin position="103"/>
        <end position="205"/>
    </location>
</feature>